<sequence length="874" mass="92613">MSNPSPEIVAIASPSPLSPVPVPTQNAAQNTAVPRLEDHAAIVSESAHPEMSLPAAPNPVTMDPTAAPSGFSDTIVVGGDYSGESHDESDESIDYGEGEEGQKQGGEEPDTANDDYARTFDSPAAHEDQDGGEEAQPDVSMASISMNSASTPDPAAVPSDRPPTPPPALPHTNGEVQAPETALPFEQTNGSDHPPELPPAAASTIPSSAAPAATSATEPAESQTPATPASNGAPATAAPAAPASANEDDASVDIQKLVDDITARAAATGSPSNPPVQTSPVTSQAPPVSLPTSHPPSLPPKPSLPNPPAGLPAIPPAHYSFQPRGHNAPATPAVPMSLTSSVTSHSAYAANEGLASLPAPPPGVFSATSHSHVHHMPHAGDPSGNYHGSSTKQLWEQFQADEKRYTSEAKWERFPEGSRIFIAHSGDVGNLSSERVSKREVFDVFHRFGRLAQISLKSAYGFVQYHTIAEGNAAMQGAQGIELGGRKIHLEISRAQKKKDDRDRSPDRRGPRGSQANERFDNGDRSWKRDDYRPVRSPSPRRNDPRGSRDGHYPRDRGFDSHQRRRSRSPARFSRYGGDDSYRRRSPSPHRRAPSDGDRFDLPRRFGADVPDVQILLLQEVSREFVGWVQGAFHNKGLKTDVMYLNPRFPRETVLQRQVVEGVYAIVDLDYGAQTKGKIPVQVFIRSGGSSVRFELYQDVDPPIAAELVSREKSQSATHLAQPQASYAPSHYTHPPHQPQAPPAGYPYQAYPQQAALPAQPQPGPSGADLASMVGGLDNSALQALLASLQSPQAGATQTYPGVPVASAPQAAQIDMNALLGNLRNAAAAQPASPTYGAAPTYGVSVGAAPNGYGGMDPAQQVQTIMDQLKRAAH</sequence>
<protein>
    <submittedName>
        <fullName evidence="1">Uncharacterized protein</fullName>
    </submittedName>
</protein>
<comment type="caution">
    <text evidence="1">The sequence shown here is derived from an EMBL/GenBank/DDBJ whole genome shotgun (WGS) entry which is preliminary data.</text>
</comment>
<dbReference type="EMBL" id="JAGIZQ010000006">
    <property type="protein sequence ID" value="KAH6623570.1"/>
    <property type="molecule type" value="Genomic_DNA"/>
</dbReference>
<name>A0ACB7P2R3_9PEZI</name>
<evidence type="ECO:0000313" key="2">
    <source>
        <dbReference type="Proteomes" id="UP000724584"/>
    </source>
</evidence>
<evidence type="ECO:0000313" key="1">
    <source>
        <dbReference type="EMBL" id="KAH6623570.1"/>
    </source>
</evidence>
<accession>A0ACB7P2R3</accession>
<reference evidence="1 2" key="1">
    <citation type="journal article" date="2021" name="Nat. Commun.">
        <title>Genetic determinants of endophytism in the Arabidopsis root mycobiome.</title>
        <authorList>
            <person name="Mesny F."/>
            <person name="Miyauchi S."/>
            <person name="Thiergart T."/>
            <person name="Pickel B."/>
            <person name="Atanasova L."/>
            <person name="Karlsson M."/>
            <person name="Huettel B."/>
            <person name="Barry K.W."/>
            <person name="Haridas S."/>
            <person name="Chen C."/>
            <person name="Bauer D."/>
            <person name="Andreopoulos W."/>
            <person name="Pangilinan J."/>
            <person name="LaButti K."/>
            <person name="Riley R."/>
            <person name="Lipzen A."/>
            <person name="Clum A."/>
            <person name="Drula E."/>
            <person name="Henrissat B."/>
            <person name="Kohler A."/>
            <person name="Grigoriev I.V."/>
            <person name="Martin F.M."/>
            <person name="Hacquard S."/>
        </authorList>
    </citation>
    <scope>NUCLEOTIDE SEQUENCE [LARGE SCALE GENOMIC DNA]</scope>
    <source>
        <strain evidence="1 2">MPI-SDFR-AT-0079</strain>
    </source>
</reference>
<gene>
    <name evidence="1" type="ORF">F5144DRAFT_551086</name>
</gene>
<dbReference type="Proteomes" id="UP000724584">
    <property type="component" value="Unassembled WGS sequence"/>
</dbReference>
<proteinExistence type="predicted"/>
<keyword evidence="2" id="KW-1185">Reference proteome</keyword>
<organism evidence="1 2">
    <name type="scientific">Chaetomium tenue</name>
    <dbReference type="NCBI Taxonomy" id="1854479"/>
    <lineage>
        <taxon>Eukaryota</taxon>
        <taxon>Fungi</taxon>
        <taxon>Dikarya</taxon>
        <taxon>Ascomycota</taxon>
        <taxon>Pezizomycotina</taxon>
        <taxon>Sordariomycetes</taxon>
        <taxon>Sordariomycetidae</taxon>
        <taxon>Sordariales</taxon>
        <taxon>Chaetomiaceae</taxon>
        <taxon>Chaetomium</taxon>
    </lineage>
</organism>